<keyword evidence="7" id="KW-1185">Reference proteome</keyword>
<dbReference type="PROSITE" id="PS50865">
    <property type="entry name" value="ZF_MYND_2"/>
    <property type="match status" value="1"/>
</dbReference>
<dbReference type="KEGG" id="pgri:PgNI_02979"/>
<proteinExistence type="predicted"/>
<evidence type="ECO:0000256" key="4">
    <source>
        <dbReference type="PROSITE-ProRule" id="PRU00134"/>
    </source>
</evidence>
<evidence type="ECO:0000256" key="2">
    <source>
        <dbReference type="ARBA" id="ARBA00022771"/>
    </source>
</evidence>
<gene>
    <name evidence="8" type="ORF">PgNI_02979</name>
</gene>
<reference evidence="8" key="3">
    <citation type="submission" date="2025-08" db="UniProtKB">
        <authorList>
            <consortium name="RefSeq"/>
        </authorList>
    </citation>
    <scope>IDENTIFICATION</scope>
    <source>
        <strain evidence="8">NI907</strain>
    </source>
</reference>
<name>A0A6P8BDQ0_PYRGI</name>
<feature type="region of interest" description="Disordered" evidence="5">
    <location>
        <begin position="301"/>
        <end position="378"/>
    </location>
</feature>
<protein>
    <recommendedName>
        <fullName evidence="6">MYND-type domain-containing protein</fullName>
    </recommendedName>
</protein>
<keyword evidence="1" id="KW-0479">Metal-binding</keyword>
<evidence type="ECO:0000256" key="3">
    <source>
        <dbReference type="ARBA" id="ARBA00022833"/>
    </source>
</evidence>
<feature type="domain" description="MYND-type" evidence="6">
    <location>
        <begin position="30"/>
        <end position="68"/>
    </location>
</feature>
<evidence type="ECO:0000256" key="1">
    <source>
        <dbReference type="ARBA" id="ARBA00022723"/>
    </source>
</evidence>
<dbReference type="Proteomes" id="UP000515153">
    <property type="component" value="Unplaced"/>
</dbReference>
<dbReference type="Pfam" id="PF01753">
    <property type="entry name" value="zf-MYND"/>
    <property type="match status" value="1"/>
</dbReference>
<feature type="compositionally biased region" description="Basic residues" evidence="5">
    <location>
        <begin position="336"/>
        <end position="352"/>
    </location>
</feature>
<keyword evidence="3" id="KW-0862">Zinc</keyword>
<dbReference type="GO" id="GO:0008270">
    <property type="term" value="F:zinc ion binding"/>
    <property type="evidence" value="ECO:0007669"/>
    <property type="project" value="UniProtKB-KW"/>
</dbReference>
<reference evidence="8" key="2">
    <citation type="submission" date="2019-10" db="EMBL/GenBank/DDBJ databases">
        <authorList>
            <consortium name="NCBI Genome Project"/>
        </authorList>
    </citation>
    <scope>NUCLEOTIDE SEQUENCE</scope>
    <source>
        <strain evidence="8">NI907</strain>
    </source>
</reference>
<evidence type="ECO:0000313" key="7">
    <source>
        <dbReference type="Proteomes" id="UP000515153"/>
    </source>
</evidence>
<reference evidence="8" key="1">
    <citation type="journal article" date="2019" name="Mol. Biol. Evol.">
        <title>Blast fungal genomes show frequent chromosomal changes, gene gains and losses, and effector gene turnover.</title>
        <authorList>
            <person name="Gomez Luciano L.B."/>
            <person name="Jason Tsai I."/>
            <person name="Chuma I."/>
            <person name="Tosa Y."/>
            <person name="Chen Y.H."/>
            <person name="Li J.Y."/>
            <person name="Li M.Y."/>
            <person name="Jade Lu M.Y."/>
            <person name="Nakayashiki H."/>
            <person name="Li W.H."/>
        </authorList>
    </citation>
    <scope>NUCLEOTIDE SEQUENCE</scope>
    <source>
        <strain evidence="8">NI907</strain>
    </source>
</reference>
<feature type="compositionally biased region" description="Basic and acidic residues" evidence="5">
    <location>
        <begin position="308"/>
        <end position="328"/>
    </location>
</feature>
<evidence type="ECO:0000256" key="5">
    <source>
        <dbReference type="SAM" id="MobiDB-lite"/>
    </source>
</evidence>
<evidence type="ECO:0000259" key="6">
    <source>
        <dbReference type="PROSITE" id="PS50865"/>
    </source>
</evidence>
<organism evidence="7 8">
    <name type="scientific">Pyricularia grisea</name>
    <name type="common">Crabgrass-specific blast fungus</name>
    <name type="synonym">Magnaporthe grisea</name>
    <dbReference type="NCBI Taxonomy" id="148305"/>
    <lineage>
        <taxon>Eukaryota</taxon>
        <taxon>Fungi</taxon>
        <taxon>Dikarya</taxon>
        <taxon>Ascomycota</taxon>
        <taxon>Pezizomycotina</taxon>
        <taxon>Sordariomycetes</taxon>
        <taxon>Sordariomycetidae</taxon>
        <taxon>Magnaporthales</taxon>
        <taxon>Pyriculariaceae</taxon>
        <taxon>Pyricularia</taxon>
    </lineage>
</organism>
<dbReference type="GeneID" id="41957946"/>
<dbReference type="SUPFAM" id="SSF144232">
    <property type="entry name" value="HIT/MYND zinc finger-like"/>
    <property type="match status" value="1"/>
</dbReference>
<dbReference type="RefSeq" id="XP_030985164.1">
    <property type="nucleotide sequence ID" value="XM_031123035.1"/>
</dbReference>
<accession>A0A6P8BDQ0</accession>
<dbReference type="Gene3D" id="6.10.140.2220">
    <property type="match status" value="1"/>
</dbReference>
<dbReference type="InterPro" id="IPR002893">
    <property type="entry name" value="Znf_MYND"/>
</dbReference>
<feature type="compositionally biased region" description="Basic and acidic residues" evidence="5">
    <location>
        <begin position="353"/>
        <end position="378"/>
    </location>
</feature>
<dbReference type="AlphaFoldDB" id="A0A6P8BDQ0"/>
<sequence>MENTELNSTKAKVLGYFEAIETIRTKPLCNALCANMHTAPLRCTGCGAATYCSKRCQRADWPLHKKLCASYRPFLATATSNQRKEFKAGILFPAERDSTPLLVWIRFRSRFGKEEQCASAAMRGVARSVALSLELVPDVAPLLGMDGAGGDANAVIARSSSSSSSGLGAALFHAVPRTELCLARWGDVGGLPANESILALLAAGMSLRKHDDLGVPGPAPGLGEDGQRNAAYFRGPVVVYRQASYADQGGEELAAAARNGIGVTTVRFAIGQEAEDVTPIDLRCAVESMAVCQRTRPVMDCVPVSPVPEKRAQGGDHGHEQREDKQEGGAEQSVNKSKRMMKKRNSHKHERARRPEERIWSAWQSKDKGASKTEGETG</sequence>
<evidence type="ECO:0000313" key="8">
    <source>
        <dbReference type="RefSeq" id="XP_030985164.1"/>
    </source>
</evidence>
<keyword evidence="2 4" id="KW-0863">Zinc-finger</keyword>